<dbReference type="FunFam" id="4.10.280.10:FF:000021">
    <property type="entry name" value="Transcription factor bHLH130 family"/>
    <property type="match status" value="1"/>
</dbReference>
<dbReference type="GO" id="GO:0006357">
    <property type="term" value="P:regulation of transcription by RNA polymerase II"/>
    <property type="evidence" value="ECO:0000318"/>
    <property type="project" value="GO_Central"/>
</dbReference>
<accession>A0A059DI71</accession>
<dbReference type="Gramene" id="KCW90272">
    <property type="protein sequence ID" value="KCW90272"/>
    <property type="gene ID" value="EUGRSUZ_A02417"/>
</dbReference>
<dbReference type="PANTHER" id="PTHR16223:SF125">
    <property type="entry name" value="OS08G0506700 PROTEIN"/>
    <property type="match status" value="1"/>
</dbReference>
<dbReference type="GO" id="GO:0005634">
    <property type="term" value="C:nucleus"/>
    <property type="evidence" value="ECO:0000318"/>
    <property type="project" value="GO_Central"/>
</dbReference>
<dbReference type="GO" id="GO:0000978">
    <property type="term" value="F:RNA polymerase II cis-regulatory region sequence-specific DNA binding"/>
    <property type="evidence" value="ECO:0000318"/>
    <property type="project" value="GO_Central"/>
</dbReference>
<dbReference type="OrthoDB" id="2019494at2759"/>
<dbReference type="Gene3D" id="4.10.280.10">
    <property type="entry name" value="Helix-loop-helix DNA-binding domain"/>
    <property type="match status" value="1"/>
</dbReference>
<name>A0A059DI71_EUCGR</name>
<dbReference type="AlphaFoldDB" id="A0A059DI71"/>
<keyword evidence="3" id="KW-0238">DNA-binding</keyword>
<evidence type="ECO:0000256" key="5">
    <source>
        <dbReference type="ARBA" id="ARBA00023242"/>
    </source>
</evidence>
<evidence type="ECO:0000313" key="7">
    <source>
        <dbReference type="EMBL" id="KCW90272.1"/>
    </source>
</evidence>
<evidence type="ECO:0000259" key="6">
    <source>
        <dbReference type="PROSITE" id="PS50888"/>
    </source>
</evidence>
<dbReference type="GO" id="GO:0046983">
    <property type="term" value="F:protein dimerization activity"/>
    <property type="evidence" value="ECO:0007669"/>
    <property type="project" value="InterPro"/>
</dbReference>
<dbReference type="PROSITE" id="PS50888">
    <property type="entry name" value="BHLH"/>
    <property type="match status" value="1"/>
</dbReference>
<evidence type="ECO:0000256" key="4">
    <source>
        <dbReference type="ARBA" id="ARBA00023163"/>
    </source>
</evidence>
<comment type="subcellular location">
    <subcellularLocation>
        <location evidence="1">Nucleus</location>
    </subcellularLocation>
</comment>
<dbReference type="InterPro" id="IPR045239">
    <property type="entry name" value="bHLH95_bHLH"/>
</dbReference>
<dbReference type="InterPro" id="IPR045843">
    <property type="entry name" value="IND-like"/>
</dbReference>
<dbReference type="InterPro" id="IPR036638">
    <property type="entry name" value="HLH_DNA-bd_sf"/>
</dbReference>
<reference evidence="7" key="1">
    <citation type="submission" date="2013-07" db="EMBL/GenBank/DDBJ databases">
        <title>The genome of Eucalyptus grandis.</title>
        <authorList>
            <person name="Schmutz J."/>
            <person name="Hayes R."/>
            <person name="Myburg A."/>
            <person name="Tuskan G."/>
            <person name="Grattapaglia D."/>
            <person name="Rokhsar D.S."/>
        </authorList>
    </citation>
    <scope>NUCLEOTIDE SEQUENCE</scope>
    <source>
        <tissue evidence="7">Leaf extractions</tissue>
    </source>
</reference>
<dbReference type="eggNOG" id="ENOG502R5PU">
    <property type="taxonomic scope" value="Eukaryota"/>
</dbReference>
<keyword evidence="5" id="KW-0539">Nucleus</keyword>
<dbReference type="GO" id="GO:0000981">
    <property type="term" value="F:DNA-binding transcription factor activity, RNA polymerase II-specific"/>
    <property type="evidence" value="ECO:0000318"/>
    <property type="project" value="GO_Central"/>
</dbReference>
<dbReference type="STRING" id="71139.A0A059DI71"/>
<dbReference type="InterPro" id="IPR011598">
    <property type="entry name" value="bHLH_dom"/>
</dbReference>
<dbReference type="EMBL" id="KK198753">
    <property type="protein sequence ID" value="KCW90272.1"/>
    <property type="molecule type" value="Genomic_DNA"/>
</dbReference>
<dbReference type="FunCoup" id="A0A059DI71">
    <property type="interactions" value="361"/>
</dbReference>
<dbReference type="PANTHER" id="PTHR16223">
    <property type="entry name" value="TRANSCRIPTION FACTOR BHLH83-RELATED"/>
    <property type="match status" value="1"/>
</dbReference>
<keyword evidence="4" id="KW-0804">Transcription</keyword>
<sequence>MDSSNHQSYNQSQPSSYGLLRFRTAPTSVLENFAEGGASKAGLSEGYEADKFSSRFLSYGGAGRESGSPSLQAFDEKSPPSTVAEAAAAAAVGSYASSPRGGYALPPHYPRQSSAMDGSYGVLSSMAADRHPQVKPGDSSIARQASSPPGLFSDLSAQNGFAAMRGTTNYRVGNVVDGESSPSRNKLNGQMSFSSGMLSHISELGSESFGAQNSDDAKIGIGSGNSRFHGSGYLFNSWSDSSNFSQNFIGLRRDEGNGLKKFSSDQNGSPGNQVHLLSHHMSLPKTSSEMATVEKFLQFQDSVPCKIRAKRGCATHPRSIAERVRRTRISERMRKLQELVPNMDKQTNTADMLDLAVEYIKDLQKQFKILSENRANCKCLSMQKLSNQIV</sequence>
<protein>
    <recommendedName>
        <fullName evidence="6">BHLH domain-containing protein</fullName>
    </recommendedName>
</protein>
<dbReference type="CDD" id="cd11393">
    <property type="entry name" value="bHLH_AtbHLH_like"/>
    <property type="match status" value="1"/>
</dbReference>
<dbReference type="InParanoid" id="A0A059DI71"/>
<dbReference type="SUPFAM" id="SSF47459">
    <property type="entry name" value="HLH, helix-loop-helix DNA-binding domain"/>
    <property type="match status" value="1"/>
</dbReference>
<dbReference type="Pfam" id="PF00010">
    <property type="entry name" value="HLH"/>
    <property type="match status" value="1"/>
</dbReference>
<evidence type="ECO:0000256" key="2">
    <source>
        <dbReference type="ARBA" id="ARBA00023015"/>
    </source>
</evidence>
<keyword evidence="2" id="KW-0805">Transcription regulation</keyword>
<dbReference type="OMA" id="QYPRQNS"/>
<evidence type="ECO:0000256" key="1">
    <source>
        <dbReference type="ARBA" id="ARBA00004123"/>
    </source>
</evidence>
<proteinExistence type="predicted"/>
<evidence type="ECO:0000256" key="3">
    <source>
        <dbReference type="ARBA" id="ARBA00023125"/>
    </source>
</evidence>
<organism evidence="7">
    <name type="scientific">Eucalyptus grandis</name>
    <name type="common">Flooded gum</name>
    <dbReference type="NCBI Taxonomy" id="71139"/>
    <lineage>
        <taxon>Eukaryota</taxon>
        <taxon>Viridiplantae</taxon>
        <taxon>Streptophyta</taxon>
        <taxon>Embryophyta</taxon>
        <taxon>Tracheophyta</taxon>
        <taxon>Spermatophyta</taxon>
        <taxon>Magnoliopsida</taxon>
        <taxon>eudicotyledons</taxon>
        <taxon>Gunneridae</taxon>
        <taxon>Pentapetalae</taxon>
        <taxon>rosids</taxon>
        <taxon>malvids</taxon>
        <taxon>Myrtales</taxon>
        <taxon>Myrtaceae</taxon>
        <taxon>Myrtoideae</taxon>
        <taxon>Eucalypteae</taxon>
        <taxon>Eucalyptus</taxon>
    </lineage>
</organism>
<dbReference type="SMART" id="SM00353">
    <property type="entry name" value="HLH"/>
    <property type="match status" value="1"/>
</dbReference>
<feature type="domain" description="BHLH" evidence="6">
    <location>
        <begin position="313"/>
        <end position="363"/>
    </location>
</feature>
<gene>
    <name evidence="7" type="ORF">EUGRSUZ_A02417</name>
</gene>